<reference evidence="1 2" key="1">
    <citation type="submission" date="2016-07" db="EMBL/GenBank/DDBJ databases">
        <title>Multi-omics approach to identify versatile polysaccharide utilization systems of a marine flavobacterium Gramella flava.</title>
        <authorList>
            <person name="Tang K."/>
        </authorList>
    </citation>
    <scope>NUCLEOTIDE SEQUENCE [LARGE SCALE GENOMIC DNA]</scope>
    <source>
        <strain evidence="1 2">JLT2011</strain>
    </source>
</reference>
<organism evidence="1 2">
    <name type="scientific">Christiangramia flava JLT2011</name>
    <dbReference type="NCBI Taxonomy" id="1229726"/>
    <lineage>
        <taxon>Bacteria</taxon>
        <taxon>Pseudomonadati</taxon>
        <taxon>Bacteroidota</taxon>
        <taxon>Flavobacteriia</taxon>
        <taxon>Flavobacteriales</taxon>
        <taxon>Flavobacteriaceae</taxon>
        <taxon>Christiangramia</taxon>
    </lineage>
</organism>
<accession>A0A1L7I4B1</accession>
<evidence type="ECO:0000313" key="1">
    <source>
        <dbReference type="EMBL" id="APU68044.1"/>
    </source>
</evidence>
<protein>
    <submittedName>
        <fullName evidence="1">Uncharacterized protein</fullName>
    </submittedName>
</protein>
<gene>
    <name evidence="1" type="ORF">GRFL_1320</name>
</gene>
<dbReference type="Proteomes" id="UP000186230">
    <property type="component" value="Chromosome"/>
</dbReference>
<dbReference type="AlphaFoldDB" id="A0A1L7I4B1"/>
<dbReference type="STRING" id="1229726.GRFL_1320"/>
<keyword evidence="2" id="KW-1185">Reference proteome</keyword>
<name>A0A1L7I4B1_9FLAO</name>
<evidence type="ECO:0000313" key="2">
    <source>
        <dbReference type="Proteomes" id="UP000186230"/>
    </source>
</evidence>
<dbReference type="KEGG" id="gfl:GRFL_1320"/>
<sequence>MFAAVLKTHLYKVKRLNAIRKRHIGKPVKNRQFITSIGTTGTVVLTSFRLTVFPGRACAASHKLYILRKLPATRRLLIQPTLSRVHKNFQT</sequence>
<proteinExistence type="predicted"/>
<dbReference type="EMBL" id="CP016359">
    <property type="protein sequence ID" value="APU68044.1"/>
    <property type="molecule type" value="Genomic_DNA"/>
</dbReference>